<reference evidence="2 3" key="1">
    <citation type="submission" date="2014-04" db="EMBL/GenBank/DDBJ databases">
        <authorList>
            <consortium name="DOE Joint Genome Institute"/>
            <person name="Kuo A."/>
            <person name="Kohler A."/>
            <person name="Nagy L.G."/>
            <person name="Floudas D."/>
            <person name="Copeland A."/>
            <person name="Barry K.W."/>
            <person name="Cichocki N."/>
            <person name="Veneault-Fourrey C."/>
            <person name="LaButti K."/>
            <person name="Lindquist E.A."/>
            <person name="Lipzen A."/>
            <person name="Lundell T."/>
            <person name="Morin E."/>
            <person name="Murat C."/>
            <person name="Sun H."/>
            <person name="Tunlid A."/>
            <person name="Henrissat B."/>
            <person name="Grigoriev I.V."/>
            <person name="Hibbett D.S."/>
            <person name="Martin F."/>
            <person name="Nordberg H.P."/>
            <person name="Cantor M.N."/>
            <person name="Hua S.X."/>
        </authorList>
    </citation>
    <scope>NUCLEOTIDE SEQUENCE [LARGE SCALE GENOMIC DNA]</scope>
    <source>
        <strain evidence="2 3">LaAM-08-1</strain>
    </source>
</reference>
<organism evidence="2 3">
    <name type="scientific">Laccaria amethystina LaAM-08-1</name>
    <dbReference type="NCBI Taxonomy" id="1095629"/>
    <lineage>
        <taxon>Eukaryota</taxon>
        <taxon>Fungi</taxon>
        <taxon>Dikarya</taxon>
        <taxon>Basidiomycota</taxon>
        <taxon>Agaricomycotina</taxon>
        <taxon>Agaricomycetes</taxon>
        <taxon>Agaricomycetidae</taxon>
        <taxon>Agaricales</taxon>
        <taxon>Agaricineae</taxon>
        <taxon>Hydnangiaceae</taxon>
        <taxon>Laccaria</taxon>
    </lineage>
</organism>
<gene>
    <name evidence="2" type="ORF">K443DRAFT_559230</name>
</gene>
<evidence type="ECO:0000313" key="3">
    <source>
        <dbReference type="Proteomes" id="UP000054477"/>
    </source>
</evidence>
<keyword evidence="3" id="KW-1185">Reference proteome</keyword>
<feature type="compositionally biased region" description="Polar residues" evidence="1">
    <location>
        <begin position="27"/>
        <end position="42"/>
    </location>
</feature>
<evidence type="ECO:0000256" key="1">
    <source>
        <dbReference type="SAM" id="MobiDB-lite"/>
    </source>
</evidence>
<sequence length="87" mass="9836">MYPSHDTLSLYIPRNFTFVHSPHGPTRRSSNGPPLSFASGTSLPGVGHATRISPLNRRRNCVVHERWSANSIWPTCIVRTQIYASYR</sequence>
<dbReference type="AlphaFoldDB" id="A0A0C9X898"/>
<feature type="region of interest" description="Disordered" evidence="1">
    <location>
        <begin position="22"/>
        <end position="42"/>
    </location>
</feature>
<dbReference type="HOGENOM" id="CLU_2483716_0_0_1"/>
<dbReference type="Proteomes" id="UP000054477">
    <property type="component" value="Unassembled WGS sequence"/>
</dbReference>
<evidence type="ECO:0000313" key="2">
    <source>
        <dbReference type="EMBL" id="KIK08440.1"/>
    </source>
</evidence>
<proteinExistence type="predicted"/>
<name>A0A0C9X898_9AGAR</name>
<dbReference type="EMBL" id="KN838542">
    <property type="protein sequence ID" value="KIK08440.1"/>
    <property type="molecule type" value="Genomic_DNA"/>
</dbReference>
<protein>
    <submittedName>
        <fullName evidence="2">Uncharacterized protein</fullName>
    </submittedName>
</protein>
<reference evidence="3" key="2">
    <citation type="submission" date="2015-01" db="EMBL/GenBank/DDBJ databases">
        <title>Evolutionary Origins and Diversification of the Mycorrhizal Mutualists.</title>
        <authorList>
            <consortium name="DOE Joint Genome Institute"/>
            <consortium name="Mycorrhizal Genomics Consortium"/>
            <person name="Kohler A."/>
            <person name="Kuo A."/>
            <person name="Nagy L.G."/>
            <person name="Floudas D."/>
            <person name="Copeland A."/>
            <person name="Barry K.W."/>
            <person name="Cichocki N."/>
            <person name="Veneault-Fourrey C."/>
            <person name="LaButti K."/>
            <person name="Lindquist E.A."/>
            <person name="Lipzen A."/>
            <person name="Lundell T."/>
            <person name="Morin E."/>
            <person name="Murat C."/>
            <person name="Riley R."/>
            <person name="Ohm R."/>
            <person name="Sun H."/>
            <person name="Tunlid A."/>
            <person name="Henrissat B."/>
            <person name="Grigoriev I.V."/>
            <person name="Hibbett D.S."/>
            <person name="Martin F."/>
        </authorList>
    </citation>
    <scope>NUCLEOTIDE SEQUENCE [LARGE SCALE GENOMIC DNA]</scope>
    <source>
        <strain evidence="3">LaAM-08-1</strain>
    </source>
</reference>
<accession>A0A0C9X898</accession>